<protein>
    <recommendedName>
        <fullName evidence="7">TonB-dependent receptor plug domain-containing protein</fullName>
    </recommendedName>
</protein>
<keyword evidence="4" id="KW-0732">Signal</keyword>
<dbReference type="Pfam" id="PF07715">
    <property type="entry name" value="Plug"/>
    <property type="match status" value="1"/>
</dbReference>
<dbReference type="GO" id="GO:0044718">
    <property type="term" value="P:siderophore transmembrane transport"/>
    <property type="evidence" value="ECO:0007669"/>
    <property type="project" value="TreeGrafter"/>
</dbReference>
<accession>A0A5J4RB03</accession>
<feature type="non-terminal residue" evidence="8">
    <location>
        <position position="1"/>
    </location>
</feature>
<gene>
    <name evidence="8" type="ORF">EZS27_020244</name>
</gene>
<dbReference type="Gene3D" id="2.60.40.1120">
    <property type="entry name" value="Carboxypeptidase-like, regulatory domain"/>
    <property type="match status" value="1"/>
</dbReference>
<dbReference type="SUPFAM" id="SSF49464">
    <property type="entry name" value="Carboxypeptidase regulatory domain-like"/>
    <property type="match status" value="1"/>
</dbReference>
<dbReference type="PROSITE" id="PS52016">
    <property type="entry name" value="TONB_DEPENDENT_REC_3"/>
    <property type="match status" value="1"/>
</dbReference>
<dbReference type="EMBL" id="SNRY01001412">
    <property type="protein sequence ID" value="KAA6331126.1"/>
    <property type="molecule type" value="Genomic_DNA"/>
</dbReference>
<dbReference type="GO" id="GO:0009279">
    <property type="term" value="C:cell outer membrane"/>
    <property type="evidence" value="ECO:0007669"/>
    <property type="project" value="UniProtKB-SubCell"/>
</dbReference>
<comment type="caution">
    <text evidence="8">The sequence shown here is derived from an EMBL/GenBank/DDBJ whole genome shotgun (WGS) entry which is preliminary data.</text>
</comment>
<reference evidence="8" key="1">
    <citation type="submission" date="2019-03" db="EMBL/GenBank/DDBJ databases">
        <title>Single cell metagenomics reveals metabolic interactions within the superorganism composed of flagellate Streblomastix strix and complex community of Bacteroidetes bacteria on its surface.</title>
        <authorList>
            <person name="Treitli S.C."/>
            <person name="Kolisko M."/>
            <person name="Husnik F."/>
            <person name="Keeling P."/>
            <person name="Hampl V."/>
        </authorList>
    </citation>
    <scope>NUCLEOTIDE SEQUENCE</scope>
    <source>
        <strain evidence="8">STM</strain>
    </source>
</reference>
<keyword evidence="2" id="KW-0813">Transport</keyword>
<dbReference type="Gene3D" id="2.170.130.10">
    <property type="entry name" value="TonB-dependent receptor, plug domain"/>
    <property type="match status" value="1"/>
</dbReference>
<dbReference type="AlphaFoldDB" id="A0A5J4RB03"/>
<dbReference type="Gene3D" id="2.40.170.20">
    <property type="entry name" value="TonB-dependent receptor, beta-barrel domain"/>
    <property type="match status" value="1"/>
</dbReference>
<dbReference type="GO" id="GO:0015344">
    <property type="term" value="F:siderophore uptake transmembrane transporter activity"/>
    <property type="evidence" value="ECO:0007669"/>
    <property type="project" value="TreeGrafter"/>
</dbReference>
<keyword evidence="5" id="KW-0472">Membrane</keyword>
<dbReference type="InterPro" id="IPR036942">
    <property type="entry name" value="Beta-barrel_TonB_sf"/>
</dbReference>
<evidence type="ECO:0000313" key="8">
    <source>
        <dbReference type="EMBL" id="KAA6331126.1"/>
    </source>
</evidence>
<evidence type="ECO:0000259" key="7">
    <source>
        <dbReference type="Pfam" id="PF07715"/>
    </source>
</evidence>
<dbReference type="InterPro" id="IPR008969">
    <property type="entry name" value="CarboxyPept-like_regulatory"/>
</dbReference>
<comment type="subcellular location">
    <subcellularLocation>
        <location evidence="1">Cell outer membrane</location>
        <topology evidence="1">Multi-pass membrane protein</topology>
    </subcellularLocation>
</comment>
<evidence type="ECO:0000256" key="1">
    <source>
        <dbReference type="ARBA" id="ARBA00004571"/>
    </source>
</evidence>
<dbReference type="SUPFAM" id="SSF56935">
    <property type="entry name" value="Porins"/>
    <property type="match status" value="1"/>
</dbReference>
<keyword evidence="6" id="KW-0998">Cell outer membrane</keyword>
<dbReference type="InterPro" id="IPR012910">
    <property type="entry name" value="Plug_dom"/>
</dbReference>
<evidence type="ECO:0000256" key="5">
    <source>
        <dbReference type="ARBA" id="ARBA00023136"/>
    </source>
</evidence>
<evidence type="ECO:0000256" key="3">
    <source>
        <dbReference type="ARBA" id="ARBA00022692"/>
    </source>
</evidence>
<name>A0A5J4RB03_9ZZZZ</name>
<dbReference type="InterPro" id="IPR037066">
    <property type="entry name" value="Plug_dom_sf"/>
</dbReference>
<evidence type="ECO:0000256" key="6">
    <source>
        <dbReference type="ARBA" id="ARBA00023237"/>
    </source>
</evidence>
<sequence length="778" mass="88903">PVMRLILKLRLLFVVPLLVASDFLSAQNYRIEGTVTDSKTNEALTGVSVYVKEYSSRSTATNNRGSYILNLPKGQNTLIVTCMGYETKQIPLSVTKNTKFDISLAQTSIELTEVIISSKRPDASVTDPQTGVTQMEVKQINKLPVLFGERDVIKSLQLMPGIKSAGEGSAGFFVRGGTADQNLILLDNVPLYNASHLMGFFSTFNSDVLRDVSIYKGAIPAQYGERLSAILDIQQRNGDMQDYHLSGGIGLISSKLNMEGPIWKGKSSFLLGVRRTYADAMARLSGIKEASNAYLYFYDLNMKLHFTLSPKDQLSVSGYLGRDKMVVKDMVDTGWGNFFLTTKWTRTWNEKLSSATSLFYNQYAYDYRVDMGMTIGGTAKIKDYGMKEEFHYRINDNNVWHFGLHSTHHDIAPGDYYMNSDNEKTSINLHHRYSLENSLYTSNQLKVSDHLEMIYGLRLSVFSAMGNGEYYELNESKEITDTIWYPRGKFVKTYANLEPRLSVVYKFNNYSSVKASYARTTQNVHLLTQSVQASPYDRWTASSNNIKPQIADQYSIGYFRNFFDNTYEFSAETYYKDLRNQIDFKDHADFGESDAVETDLLRGVGRAYGLEFMLKKRTGMLTGWISYTLAKSEKKIDGINNNQWYNAYQDRTHDVSIVGIYELNPKWTLSAAWVYYTGNAITFPSGKYQMDGRNVMYYAERNGYRAPAYHRLDIGATYLVKKTAKYESELAFSLYNAYGRRNAYMIRFETNKEDLDKTSVYRYSLFTYIPSISWNFKF</sequence>
<feature type="domain" description="TonB-dependent receptor plug" evidence="7">
    <location>
        <begin position="148"/>
        <end position="226"/>
    </location>
</feature>
<evidence type="ECO:0000256" key="4">
    <source>
        <dbReference type="ARBA" id="ARBA00022729"/>
    </source>
</evidence>
<dbReference type="InterPro" id="IPR039426">
    <property type="entry name" value="TonB-dep_rcpt-like"/>
</dbReference>
<keyword evidence="3" id="KW-0812">Transmembrane</keyword>
<proteinExistence type="predicted"/>
<organism evidence="8">
    <name type="scientific">termite gut metagenome</name>
    <dbReference type="NCBI Taxonomy" id="433724"/>
    <lineage>
        <taxon>unclassified sequences</taxon>
        <taxon>metagenomes</taxon>
        <taxon>organismal metagenomes</taxon>
    </lineage>
</organism>
<dbReference type="PANTHER" id="PTHR30069:SF29">
    <property type="entry name" value="HEMOGLOBIN AND HEMOGLOBIN-HAPTOGLOBIN-BINDING PROTEIN 1-RELATED"/>
    <property type="match status" value="1"/>
</dbReference>
<dbReference type="PANTHER" id="PTHR30069">
    <property type="entry name" value="TONB-DEPENDENT OUTER MEMBRANE RECEPTOR"/>
    <property type="match status" value="1"/>
</dbReference>
<dbReference type="Pfam" id="PF13715">
    <property type="entry name" value="CarbopepD_reg_2"/>
    <property type="match status" value="1"/>
</dbReference>
<evidence type="ECO:0000256" key="2">
    <source>
        <dbReference type="ARBA" id="ARBA00022448"/>
    </source>
</evidence>